<organism evidence="2 3">
    <name type="scientific">Sclerotinia borealis (strain F-4128)</name>
    <dbReference type="NCBI Taxonomy" id="1432307"/>
    <lineage>
        <taxon>Eukaryota</taxon>
        <taxon>Fungi</taxon>
        <taxon>Dikarya</taxon>
        <taxon>Ascomycota</taxon>
        <taxon>Pezizomycotina</taxon>
        <taxon>Leotiomycetes</taxon>
        <taxon>Helotiales</taxon>
        <taxon>Sclerotiniaceae</taxon>
        <taxon>Sclerotinia</taxon>
    </lineage>
</organism>
<evidence type="ECO:0000313" key="3">
    <source>
        <dbReference type="Proteomes" id="UP000019487"/>
    </source>
</evidence>
<proteinExistence type="predicted"/>
<protein>
    <recommendedName>
        <fullName evidence="4">Ecp2 effector protein domain-containing protein</fullName>
    </recommendedName>
</protein>
<gene>
    <name evidence="2" type="ORF">SBOR_0480</name>
</gene>
<sequence length="204" mass="21276">MIFHKILFLAFASHVLSAIVLERGTKSLLSSSSSSSTSTTLPNATNTTNGDFSSSALAATATCGSGNLPRAATKRARSMLQSNTTGTCATILPGWPCFGTGIQGSDDSFSGLTSSFRPTVYYGTIAFLCNLGEGPMGTTGLDVEFLDGLIFQKHCANFTPAVLVSEGEWAYGFLDVKTVGAVGQGRELCSLVMSGVVAYPEPME</sequence>
<comment type="caution">
    <text evidence="2">The sequence shown here is derived from an EMBL/GenBank/DDBJ whole genome shotgun (WGS) entry which is preliminary data.</text>
</comment>
<name>W9CWV7_SCLBF</name>
<evidence type="ECO:0000256" key="1">
    <source>
        <dbReference type="SAM" id="SignalP"/>
    </source>
</evidence>
<accession>W9CWV7</accession>
<keyword evidence="3" id="KW-1185">Reference proteome</keyword>
<dbReference type="EMBL" id="AYSA01000024">
    <property type="protein sequence ID" value="ESZ99070.1"/>
    <property type="molecule type" value="Genomic_DNA"/>
</dbReference>
<dbReference type="Proteomes" id="UP000019487">
    <property type="component" value="Unassembled WGS sequence"/>
</dbReference>
<reference evidence="2 3" key="1">
    <citation type="journal article" date="2014" name="Genome Announc.">
        <title>Draft genome sequence of Sclerotinia borealis, a psychrophilic plant pathogenic fungus.</title>
        <authorList>
            <person name="Mardanov A.V."/>
            <person name="Beletsky A.V."/>
            <person name="Kadnikov V.V."/>
            <person name="Ignatov A.N."/>
            <person name="Ravin N.V."/>
        </authorList>
    </citation>
    <scope>NUCLEOTIDE SEQUENCE [LARGE SCALE GENOMIC DNA]</scope>
    <source>
        <strain evidence="3">F-4157</strain>
    </source>
</reference>
<dbReference type="HOGENOM" id="CLU_099906_0_0_1"/>
<evidence type="ECO:0008006" key="4">
    <source>
        <dbReference type="Google" id="ProtNLM"/>
    </source>
</evidence>
<evidence type="ECO:0000313" key="2">
    <source>
        <dbReference type="EMBL" id="ESZ99070.1"/>
    </source>
</evidence>
<feature type="chain" id="PRO_5004922315" description="Ecp2 effector protein domain-containing protein" evidence="1">
    <location>
        <begin position="19"/>
        <end position="204"/>
    </location>
</feature>
<feature type="signal peptide" evidence="1">
    <location>
        <begin position="1"/>
        <end position="18"/>
    </location>
</feature>
<dbReference type="OrthoDB" id="3552633at2759"/>
<keyword evidence="1" id="KW-0732">Signal</keyword>
<dbReference type="AlphaFoldDB" id="W9CWV7"/>